<keyword evidence="11" id="KW-0961">Cell wall biogenesis/degradation</keyword>
<dbReference type="SUPFAM" id="SSF56601">
    <property type="entry name" value="beta-lactamase/transpeptidase-like"/>
    <property type="match status" value="1"/>
</dbReference>
<evidence type="ECO:0000256" key="6">
    <source>
        <dbReference type="ARBA" id="ARBA00022670"/>
    </source>
</evidence>
<evidence type="ECO:0000256" key="18">
    <source>
        <dbReference type="SAM" id="SignalP"/>
    </source>
</evidence>
<dbReference type="InterPro" id="IPR001967">
    <property type="entry name" value="Peptidase_S11_N"/>
</dbReference>
<evidence type="ECO:0000256" key="2">
    <source>
        <dbReference type="ARBA" id="ARBA00004752"/>
    </source>
</evidence>
<evidence type="ECO:0000256" key="10">
    <source>
        <dbReference type="ARBA" id="ARBA00022984"/>
    </source>
</evidence>
<evidence type="ECO:0000256" key="7">
    <source>
        <dbReference type="ARBA" id="ARBA00022729"/>
    </source>
</evidence>
<dbReference type="GO" id="GO:0071555">
    <property type="term" value="P:cell wall organization"/>
    <property type="evidence" value="ECO:0007669"/>
    <property type="project" value="UniProtKB-KW"/>
</dbReference>
<comment type="similarity">
    <text evidence="3 15">Belongs to the peptidase S11 family.</text>
</comment>
<proteinExistence type="inferred from homology"/>
<comment type="catalytic activity">
    <reaction evidence="12">
        <text>Preferential cleavage: (Ac)2-L-Lys-D-Ala-|-D-Ala. Also transpeptidation of peptidyl-alanyl moieties that are N-acyl substituents of D-alanine.</text>
        <dbReference type="EC" id="3.4.16.4"/>
    </reaction>
</comment>
<comment type="function">
    <text evidence="1">Removes C-terminal D-alanyl residues from sugar-peptide cell wall precursors.</text>
</comment>
<keyword evidence="8" id="KW-0378">Hydrolase</keyword>
<dbReference type="PRINTS" id="PR00725">
    <property type="entry name" value="DADACBPTASE1"/>
</dbReference>
<dbReference type="RefSeq" id="WP_072848555.1">
    <property type="nucleotide sequence ID" value="NZ_FRAH01000005.1"/>
</dbReference>
<dbReference type="InterPro" id="IPR012907">
    <property type="entry name" value="Peptidase_S11_C"/>
</dbReference>
<evidence type="ECO:0000256" key="16">
    <source>
        <dbReference type="SAM" id="MobiDB-lite"/>
    </source>
</evidence>
<evidence type="ECO:0000313" key="20">
    <source>
        <dbReference type="EMBL" id="SHJ72940.1"/>
    </source>
</evidence>
<feature type="compositionally biased region" description="Low complexity" evidence="16">
    <location>
        <begin position="32"/>
        <end position="52"/>
    </location>
</feature>
<dbReference type="PANTHER" id="PTHR21581:SF6">
    <property type="entry name" value="TRAFFICKING PROTEIN PARTICLE COMPLEX SUBUNIT 12"/>
    <property type="match status" value="1"/>
</dbReference>
<dbReference type="GO" id="GO:0006508">
    <property type="term" value="P:proteolysis"/>
    <property type="evidence" value="ECO:0007669"/>
    <property type="project" value="UniProtKB-KW"/>
</dbReference>
<feature type="active site" description="Acyl-ester intermediate" evidence="13">
    <location>
        <position position="138"/>
    </location>
</feature>
<dbReference type="InterPro" id="IPR018044">
    <property type="entry name" value="Peptidase_S11"/>
</dbReference>
<feature type="signal peptide" evidence="18">
    <location>
        <begin position="1"/>
        <end position="23"/>
    </location>
</feature>
<gene>
    <name evidence="20" type="ORF">SAMN02745138_00384</name>
</gene>
<dbReference type="AlphaFoldDB" id="A0A1M6LP41"/>
<dbReference type="Pfam" id="PF07943">
    <property type="entry name" value="PBP5_C"/>
    <property type="match status" value="1"/>
</dbReference>
<keyword evidence="21" id="KW-1185">Reference proteome</keyword>
<sequence>MKKRWHKVLALTLAAALCLGAVGCGKDEGTTEEQQVTTETEGTEGQENTENQENQEDASADQAASGEDQAEGAKEPETEGETSETEGAAAASPMALQEVWLQADGAPTITAESALLIDQESGTILYEKNAKEKIYPASVTKIITALVVMDYLQPDEIITVGTEINEVTLDSSKAGHVLNEKLTVENALRGLLIPSGNDSANVLAAATARKAENDEDMSFAKCEAVFTDLMNKKAEELGAVNSHFTNAHGYHDENHYSCAYDMALFAMAFMQNETLAEIVSEKSFSGNGADGQFADDPEVITQDYNWVSHNYLVTDNEYQYAYATGIKTGFTDEAGECLTASAEKGDMKLISVMFKGSDPARWTESASLLDYGFNNYARVELTAAGAAIEEVPLTKHNKLQGDTVPLVYQNALVTYLPTDAVNSVETAVTILDDYKVEEKDGTVKVKAPLTKGEEIATVTYTIDGKEVAQMPAYAGADIEKGTIFNNIWYGLKTFFSHLFSLKGLITVVVIVVILVIIYLILKRMRYGGHRRRGAYTLKSPSRRRGRRRW</sequence>
<evidence type="ECO:0000256" key="3">
    <source>
        <dbReference type="ARBA" id="ARBA00007164"/>
    </source>
</evidence>
<feature type="transmembrane region" description="Helical" evidence="17">
    <location>
        <begin position="499"/>
        <end position="521"/>
    </location>
</feature>
<evidence type="ECO:0000256" key="5">
    <source>
        <dbReference type="ARBA" id="ARBA00022645"/>
    </source>
</evidence>
<evidence type="ECO:0000256" key="1">
    <source>
        <dbReference type="ARBA" id="ARBA00003217"/>
    </source>
</evidence>
<accession>A0A1M6LP41</accession>
<feature type="active site" evidence="13">
    <location>
        <position position="195"/>
    </location>
</feature>
<reference evidence="20 21" key="1">
    <citation type="submission" date="2016-11" db="EMBL/GenBank/DDBJ databases">
        <authorList>
            <person name="Jaros S."/>
            <person name="Januszkiewicz K."/>
            <person name="Wedrychowicz H."/>
        </authorList>
    </citation>
    <scope>NUCLEOTIDE SEQUENCE [LARGE SCALE GENOMIC DNA]</scope>
    <source>
        <strain evidence="20 21">DSM 14214</strain>
    </source>
</reference>
<keyword evidence="7 18" id="KW-0732">Signal</keyword>
<feature type="chain" id="PRO_5039516780" description="serine-type D-Ala-D-Ala carboxypeptidase" evidence="18">
    <location>
        <begin position="24"/>
        <end position="549"/>
    </location>
</feature>
<dbReference type="Proteomes" id="UP000183975">
    <property type="component" value="Unassembled WGS sequence"/>
</dbReference>
<dbReference type="Pfam" id="PF00768">
    <property type="entry name" value="Peptidase_S11"/>
    <property type="match status" value="1"/>
</dbReference>
<evidence type="ECO:0000256" key="14">
    <source>
        <dbReference type="PIRSR" id="PIRSR618044-2"/>
    </source>
</evidence>
<evidence type="ECO:0000313" key="21">
    <source>
        <dbReference type="Proteomes" id="UP000183975"/>
    </source>
</evidence>
<feature type="domain" description="Peptidase S11 D-Ala-D-Ala carboxypeptidase A C-terminal" evidence="19">
    <location>
        <begin position="376"/>
        <end position="480"/>
    </location>
</feature>
<dbReference type="GO" id="GO:0009002">
    <property type="term" value="F:serine-type D-Ala-D-Ala carboxypeptidase activity"/>
    <property type="evidence" value="ECO:0007669"/>
    <property type="project" value="UniProtKB-EC"/>
</dbReference>
<dbReference type="EMBL" id="FRAH01000005">
    <property type="protein sequence ID" value="SHJ72940.1"/>
    <property type="molecule type" value="Genomic_DNA"/>
</dbReference>
<feature type="region of interest" description="Disordered" evidence="16">
    <location>
        <begin position="26"/>
        <end position="92"/>
    </location>
</feature>
<keyword evidence="17" id="KW-0472">Membrane</keyword>
<evidence type="ECO:0000256" key="4">
    <source>
        <dbReference type="ARBA" id="ARBA00012448"/>
    </source>
</evidence>
<feature type="active site" description="Proton acceptor" evidence="13">
    <location>
        <position position="141"/>
    </location>
</feature>
<evidence type="ECO:0000256" key="15">
    <source>
        <dbReference type="RuleBase" id="RU004016"/>
    </source>
</evidence>
<keyword evidence="5" id="KW-0121">Carboxypeptidase</keyword>
<evidence type="ECO:0000256" key="8">
    <source>
        <dbReference type="ARBA" id="ARBA00022801"/>
    </source>
</evidence>
<feature type="binding site" evidence="14">
    <location>
        <position position="327"/>
    </location>
    <ligand>
        <name>substrate</name>
    </ligand>
</feature>
<name>A0A1M6LP41_9FIRM</name>
<organism evidence="20 21">
    <name type="scientific">Anaerotignum lactatifermentans DSM 14214</name>
    <dbReference type="NCBI Taxonomy" id="1121323"/>
    <lineage>
        <taxon>Bacteria</taxon>
        <taxon>Bacillati</taxon>
        <taxon>Bacillota</taxon>
        <taxon>Clostridia</taxon>
        <taxon>Lachnospirales</taxon>
        <taxon>Anaerotignaceae</taxon>
        <taxon>Anaerotignum</taxon>
    </lineage>
</organism>
<keyword evidence="17" id="KW-1133">Transmembrane helix</keyword>
<dbReference type="Gene3D" id="2.60.410.10">
    <property type="entry name" value="D-Ala-D-Ala carboxypeptidase, C-terminal domain"/>
    <property type="match status" value="1"/>
</dbReference>
<evidence type="ECO:0000256" key="13">
    <source>
        <dbReference type="PIRSR" id="PIRSR618044-1"/>
    </source>
</evidence>
<dbReference type="PANTHER" id="PTHR21581">
    <property type="entry name" value="D-ALANYL-D-ALANINE CARBOXYPEPTIDASE"/>
    <property type="match status" value="1"/>
</dbReference>
<protein>
    <recommendedName>
        <fullName evidence="4">serine-type D-Ala-D-Ala carboxypeptidase</fullName>
        <ecNumber evidence="4">3.4.16.4</ecNumber>
    </recommendedName>
</protein>
<evidence type="ECO:0000259" key="19">
    <source>
        <dbReference type="SMART" id="SM00936"/>
    </source>
</evidence>
<dbReference type="Gene3D" id="3.40.710.10">
    <property type="entry name" value="DD-peptidase/beta-lactamase superfamily"/>
    <property type="match status" value="1"/>
</dbReference>
<evidence type="ECO:0000256" key="11">
    <source>
        <dbReference type="ARBA" id="ARBA00023316"/>
    </source>
</evidence>
<keyword evidence="9" id="KW-0133">Cell shape</keyword>
<evidence type="ECO:0000256" key="12">
    <source>
        <dbReference type="ARBA" id="ARBA00034000"/>
    </source>
</evidence>
<dbReference type="InterPro" id="IPR012338">
    <property type="entry name" value="Beta-lactam/transpept-like"/>
</dbReference>
<dbReference type="InterPro" id="IPR015956">
    <property type="entry name" value="Peniciliin-bd_prot_C_sf"/>
</dbReference>
<dbReference type="EC" id="3.4.16.4" evidence="4"/>
<comment type="pathway">
    <text evidence="2">Cell wall biogenesis; peptidoglycan biosynthesis.</text>
</comment>
<dbReference type="SUPFAM" id="SSF69189">
    <property type="entry name" value="Penicillin-binding protein associated domain"/>
    <property type="match status" value="1"/>
</dbReference>
<dbReference type="UniPathway" id="UPA00219"/>
<evidence type="ECO:0000256" key="17">
    <source>
        <dbReference type="SAM" id="Phobius"/>
    </source>
</evidence>
<keyword evidence="17" id="KW-0812">Transmembrane</keyword>
<dbReference type="PROSITE" id="PS51257">
    <property type="entry name" value="PROKAR_LIPOPROTEIN"/>
    <property type="match status" value="1"/>
</dbReference>
<dbReference type="GO" id="GO:0009252">
    <property type="term" value="P:peptidoglycan biosynthetic process"/>
    <property type="evidence" value="ECO:0007669"/>
    <property type="project" value="UniProtKB-UniPathway"/>
</dbReference>
<dbReference type="GO" id="GO:0008360">
    <property type="term" value="P:regulation of cell shape"/>
    <property type="evidence" value="ECO:0007669"/>
    <property type="project" value="UniProtKB-KW"/>
</dbReference>
<dbReference type="OrthoDB" id="9791132at2"/>
<dbReference type="InterPro" id="IPR037167">
    <property type="entry name" value="Peptidase_S11_C_sf"/>
</dbReference>
<dbReference type="SMART" id="SM00936">
    <property type="entry name" value="PBP5_C"/>
    <property type="match status" value="1"/>
</dbReference>
<evidence type="ECO:0000256" key="9">
    <source>
        <dbReference type="ARBA" id="ARBA00022960"/>
    </source>
</evidence>
<keyword evidence="6" id="KW-0645">Protease</keyword>
<keyword evidence="10" id="KW-0573">Peptidoglycan synthesis</keyword>